<accession>A0A1L4FRV4</accession>
<protein>
    <recommendedName>
        <fullName evidence="3">DNA polymerase III subunit delta</fullName>
    </recommendedName>
</protein>
<dbReference type="RefSeq" id="WP_073372350.1">
    <property type="nucleotide sequence ID" value="NZ_CP017813.1"/>
</dbReference>
<dbReference type="SUPFAM" id="SSF52540">
    <property type="entry name" value="P-loop containing nucleoside triphosphate hydrolases"/>
    <property type="match status" value="1"/>
</dbReference>
<dbReference type="EMBL" id="CP017813">
    <property type="protein sequence ID" value="APJ38347.1"/>
    <property type="molecule type" value="Genomic_DNA"/>
</dbReference>
<gene>
    <name evidence="1" type="ORF">BLA55_01500</name>
</gene>
<dbReference type="STRING" id="48003.BLA55_01500"/>
<evidence type="ECO:0008006" key="3">
    <source>
        <dbReference type="Google" id="ProtNLM"/>
    </source>
</evidence>
<dbReference type="KEGG" id="mpul:BLA55_01500"/>
<dbReference type="Gene3D" id="3.40.50.300">
    <property type="entry name" value="P-loop containing nucleotide triphosphate hydrolases"/>
    <property type="match status" value="1"/>
</dbReference>
<keyword evidence="2" id="KW-1185">Reference proteome</keyword>
<dbReference type="InterPro" id="IPR027417">
    <property type="entry name" value="P-loop_NTPase"/>
</dbReference>
<organism evidence="1 2">
    <name type="scientific">Mycoplasmopsis pullorum</name>
    <dbReference type="NCBI Taxonomy" id="48003"/>
    <lineage>
        <taxon>Bacteria</taxon>
        <taxon>Bacillati</taxon>
        <taxon>Mycoplasmatota</taxon>
        <taxon>Mycoplasmoidales</taxon>
        <taxon>Metamycoplasmataceae</taxon>
        <taxon>Mycoplasmopsis</taxon>
    </lineage>
</organism>
<name>A0A1L4FRV4_9BACT</name>
<dbReference type="AlphaFoldDB" id="A0A1L4FRV4"/>
<dbReference type="OrthoDB" id="9810148at2"/>
<proteinExistence type="predicted"/>
<reference evidence="2" key="1">
    <citation type="submission" date="2016-10" db="EMBL/GenBank/DDBJ databases">
        <authorList>
            <person name="Beylefeld A."/>
            <person name="Abolnik C."/>
        </authorList>
    </citation>
    <scope>NUCLEOTIDE SEQUENCE [LARGE SCALE GENOMIC DNA]</scope>
    <source>
        <strain evidence="2">B359_6</strain>
    </source>
</reference>
<dbReference type="Proteomes" id="UP000184322">
    <property type="component" value="Chromosome"/>
</dbReference>
<sequence>MITEKTKEILDIFFKKNKNLSHCYLIDAPQNYDCSKELTYIVNLINHSQVKDIFDTETAQHNIFVLASDSEKKSISKEELQITFDKVEYSSVEPDKLKIVVIKNIENTSTNAINSILKQIEEPPKNTIILMSSSNLNKVIPTIRSRSQIIKIFKENPDSIYQNLVNSSLDLTISFLLSWSCESTKSALKYTDVKNIKFINELIESFLNSVQNKFYLYAFLDQNLTENHTKNIFVLRLLINLIHLASNPSIIRKDEVNYDKFLRFNSFARRKNIELHHFFEVINFYFKAINSNCNFHLQKENLLINLMRIYG</sequence>
<evidence type="ECO:0000313" key="1">
    <source>
        <dbReference type="EMBL" id="APJ38347.1"/>
    </source>
</evidence>
<evidence type="ECO:0000313" key="2">
    <source>
        <dbReference type="Proteomes" id="UP000184322"/>
    </source>
</evidence>
<dbReference type="Pfam" id="PF13177">
    <property type="entry name" value="DNA_pol3_delta2"/>
    <property type="match status" value="1"/>
</dbReference>